<accession>A0A8S3FY89</accession>
<protein>
    <recommendedName>
        <fullName evidence="8">ADP-ribosylation factor-like protein 3</fullName>
    </recommendedName>
</protein>
<keyword evidence="2" id="KW-0449">Lipoprotein</keyword>
<evidence type="ECO:0000256" key="4">
    <source>
        <dbReference type="ARBA" id="ARBA00023134"/>
    </source>
</evidence>
<dbReference type="GO" id="GO:0005525">
    <property type="term" value="F:GTP binding"/>
    <property type="evidence" value="ECO:0007669"/>
    <property type="project" value="UniProtKB-KW"/>
</dbReference>
<dbReference type="InterPro" id="IPR027417">
    <property type="entry name" value="P-loop_NTPase"/>
</dbReference>
<gene>
    <name evidence="6" type="ORF">BYL167_LOCUS71050</name>
</gene>
<keyword evidence="3 5" id="KW-0547">Nucleotide-binding</keyword>
<reference evidence="6" key="1">
    <citation type="submission" date="2021-02" db="EMBL/GenBank/DDBJ databases">
        <authorList>
            <person name="Nowell W R."/>
        </authorList>
    </citation>
    <scope>NUCLEOTIDE SEQUENCE</scope>
</reference>
<keyword evidence="4 5" id="KW-0342">GTP-binding</keyword>
<comment type="similarity">
    <text evidence="1">Belongs to the small GTPase superfamily. Arf family.</text>
</comment>
<evidence type="ECO:0000256" key="1">
    <source>
        <dbReference type="ARBA" id="ARBA00010290"/>
    </source>
</evidence>
<dbReference type="Proteomes" id="UP000681967">
    <property type="component" value="Unassembled WGS sequence"/>
</dbReference>
<sequence>MFYSDHKRFDETNQELSELLQEEKLSGVPLLIFANKQDLLNAAKASEITDGLSLHEIRDRRWQIQGCSAHTKEGVKEGLDWISKTVANNKKK</sequence>
<dbReference type="EMBL" id="CAJOBH010254361">
    <property type="protein sequence ID" value="CAF5145421.1"/>
    <property type="molecule type" value="Genomic_DNA"/>
</dbReference>
<dbReference type="InterPro" id="IPR006689">
    <property type="entry name" value="Small_GTPase_ARF/SAR"/>
</dbReference>
<dbReference type="Pfam" id="PF00025">
    <property type="entry name" value="Arf"/>
    <property type="match status" value="1"/>
</dbReference>
<dbReference type="InterPro" id="IPR044612">
    <property type="entry name" value="ARL2/3"/>
</dbReference>
<name>A0A8S3FY89_9BILA</name>
<proteinExistence type="inferred from homology"/>
<feature type="binding site" evidence="5">
    <location>
        <begin position="35"/>
        <end position="38"/>
    </location>
    <ligand>
        <name>GTP</name>
        <dbReference type="ChEBI" id="CHEBI:37565"/>
    </ligand>
</feature>
<evidence type="ECO:0008006" key="8">
    <source>
        <dbReference type="Google" id="ProtNLM"/>
    </source>
</evidence>
<evidence type="ECO:0000313" key="6">
    <source>
        <dbReference type="EMBL" id="CAF5145421.1"/>
    </source>
</evidence>
<evidence type="ECO:0000256" key="5">
    <source>
        <dbReference type="PIRSR" id="PIRSR606689-1"/>
    </source>
</evidence>
<organism evidence="6 7">
    <name type="scientific">Rotaria magnacalcarata</name>
    <dbReference type="NCBI Taxonomy" id="392030"/>
    <lineage>
        <taxon>Eukaryota</taxon>
        <taxon>Metazoa</taxon>
        <taxon>Spiralia</taxon>
        <taxon>Gnathifera</taxon>
        <taxon>Rotifera</taxon>
        <taxon>Eurotatoria</taxon>
        <taxon>Bdelloidea</taxon>
        <taxon>Philodinida</taxon>
        <taxon>Philodinidae</taxon>
        <taxon>Rotaria</taxon>
    </lineage>
</organism>
<evidence type="ECO:0000256" key="3">
    <source>
        <dbReference type="ARBA" id="ARBA00022741"/>
    </source>
</evidence>
<dbReference type="Gene3D" id="3.40.50.300">
    <property type="entry name" value="P-loop containing nucleotide triphosphate hydrolases"/>
    <property type="match status" value="1"/>
</dbReference>
<dbReference type="PANTHER" id="PTHR45697">
    <property type="entry name" value="ADP-RIBOSYLATION FACTOR-LIKE PROTEIN 2-RELATED"/>
    <property type="match status" value="1"/>
</dbReference>
<evidence type="ECO:0000256" key="2">
    <source>
        <dbReference type="ARBA" id="ARBA00022707"/>
    </source>
</evidence>
<dbReference type="GO" id="GO:0003924">
    <property type="term" value="F:GTPase activity"/>
    <property type="evidence" value="ECO:0007669"/>
    <property type="project" value="InterPro"/>
</dbReference>
<comment type="caution">
    <text evidence="6">The sequence shown here is derived from an EMBL/GenBank/DDBJ whole genome shotgun (WGS) entry which is preliminary data.</text>
</comment>
<evidence type="ECO:0000313" key="7">
    <source>
        <dbReference type="Proteomes" id="UP000681967"/>
    </source>
</evidence>
<dbReference type="AlphaFoldDB" id="A0A8S3FY89"/>
<keyword evidence="2" id="KW-0519">Myristate</keyword>
<dbReference type="SUPFAM" id="SSF52540">
    <property type="entry name" value="P-loop containing nucleoside triphosphate hydrolases"/>
    <property type="match status" value="1"/>
</dbReference>